<sequence length="336" mass="36257">MSFHILSLSGGGYRGLFTVSILERLEQRVGRPIGECFDMIAGTSIGGIIAIGLGMGKTAKEIRETFESEGLKIFPYRAPPRTFVGECWAKYDMYSGGPKYDPAPLKATVDKVVGAKTLLGEAKNRLLVPAVNMTKGSVQMFKTPHHPNFVIDLVRNAAEVAMATSAAPFYFPLASMGDSFYVDGGLVANSPDICAVHEAINFCGQNGDDLRVLSIGTTTTGFSLPKSLGRSLSGKDWLTNERLISTIISSQQQMVDFMLRHQLGDRYLRIDAQPSADQAIDLGMDIATPDRRATLLGLAEGEYQKHAGSSFIAAVLAHRPPPIDFSSQLAAAKPRA</sequence>
<feature type="active site" description="Nucleophile" evidence="2">
    <location>
        <position position="44"/>
    </location>
</feature>
<dbReference type="InterPro" id="IPR016035">
    <property type="entry name" value="Acyl_Trfase/lysoPLipase"/>
</dbReference>
<dbReference type="SUPFAM" id="SSF52151">
    <property type="entry name" value="FabD/lysophospholipase-like"/>
    <property type="match status" value="1"/>
</dbReference>
<feature type="short sequence motif" description="GXGXXG" evidence="2">
    <location>
        <begin position="10"/>
        <end position="15"/>
    </location>
</feature>
<evidence type="ECO:0000313" key="7">
    <source>
        <dbReference type="Proteomes" id="UP000577697"/>
    </source>
</evidence>
<dbReference type="GO" id="GO:0016042">
    <property type="term" value="P:lipid catabolic process"/>
    <property type="evidence" value="ECO:0007669"/>
    <property type="project" value="UniProtKB-UniRule"/>
</dbReference>
<evidence type="ECO:0000313" key="6">
    <source>
        <dbReference type="Proteomes" id="UP000075755"/>
    </source>
</evidence>
<dbReference type="Proteomes" id="UP000075755">
    <property type="component" value="Plasmid pAA02"/>
</dbReference>
<keyword evidence="2" id="KW-0378">Hydrolase</keyword>
<geneLocation type="plasmid" evidence="4 6">
    <name>pAA02</name>
</geneLocation>
<feature type="active site" description="Proton acceptor" evidence="2">
    <location>
        <position position="183"/>
    </location>
</feature>
<evidence type="ECO:0000256" key="1">
    <source>
        <dbReference type="ARBA" id="ARBA00023098"/>
    </source>
</evidence>
<dbReference type="CDD" id="cd07199">
    <property type="entry name" value="Pat17_PNPLA8_PNPLA9_like"/>
    <property type="match status" value="1"/>
</dbReference>
<accession>A0AAC8YVI4</accession>
<dbReference type="PANTHER" id="PTHR24138:SF12">
    <property type="entry name" value="PATATIN FAMILY PROTEIN"/>
    <property type="match status" value="1"/>
</dbReference>
<dbReference type="InterPro" id="IPR047156">
    <property type="entry name" value="Teg/CotR/CapV-like"/>
</dbReference>
<evidence type="ECO:0000256" key="2">
    <source>
        <dbReference type="PROSITE-ProRule" id="PRU01161"/>
    </source>
</evidence>
<dbReference type="Proteomes" id="UP000577697">
    <property type="component" value="Unassembled WGS sequence"/>
</dbReference>
<feature type="domain" description="PNPLA" evidence="3">
    <location>
        <begin position="6"/>
        <end position="196"/>
    </location>
</feature>
<dbReference type="PANTHER" id="PTHR24138">
    <property type="entry name" value="INTRACELLLAR PHOSPHOLIPASE A FAMILY"/>
    <property type="match status" value="1"/>
</dbReference>
<keyword evidence="1 2" id="KW-0443">Lipid metabolism</keyword>
<dbReference type="EMBL" id="JACICB010000004">
    <property type="protein sequence ID" value="MBB3705040.1"/>
    <property type="molecule type" value="Genomic_DNA"/>
</dbReference>
<keyword evidence="4" id="KW-0614">Plasmid</keyword>
<organism evidence="4 6">
    <name type="scientific">Aminobacter aminovorans</name>
    <name type="common">Chelatobacter heintzii</name>
    <dbReference type="NCBI Taxonomy" id="83263"/>
    <lineage>
        <taxon>Bacteria</taxon>
        <taxon>Pseudomonadati</taxon>
        <taxon>Pseudomonadota</taxon>
        <taxon>Alphaproteobacteria</taxon>
        <taxon>Hyphomicrobiales</taxon>
        <taxon>Phyllobacteriaceae</taxon>
        <taxon>Aminobacter</taxon>
    </lineage>
</organism>
<proteinExistence type="predicted"/>
<dbReference type="EMBL" id="CP015007">
    <property type="protein sequence ID" value="AMS45200.1"/>
    <property type="molecule type" value="Genomic_DNA"/>
</dbReference>
<dbReference type="KEGG" id="aak:AA2016_6304"/>
<evidence type="ECO:0000313" key="4">
    <source>
        <dbReference type="EMBL" id="AMS45200.1"/>
    </source>
</evidence>
<keyword evidence="7" id="KW-1185">Reference proteome</keyword>
<dbReference type="AlphaFoldDB" id="A0AAC8YVI4"/>
<dbReference type="InterPro" id="IPR002641">
    <property type="entry name" value="PNPLA_dom"/>
</dbReference>
<evidence type="ECO:0000313" key="5">
    <source>
        <dbReference type="EMBL" id="MBB3705040.1"/>
    </source>
</evidence>
<keyword evidence="2" id="KW-0442">Lipid degradation</keyword>
<protein>
    <submittedName>
        <fullName evidence="5">Patatin-like phospholipase/acyl hydrolase</fullName>
    </submittedName>
    <submittedName>
        <fullName evidence="4">Patatin/phospholipase-related protein</fullName>
    </submittedName>
</protein>
<dbReference type="Pfam" id="PF01734">
    <property type="entry name" value="Patatin"/>
    <property type="match status" value="1"/>
</dbReference>
<reference evidence="5 7" key="2">
    <citation type="submission" date="2020-08" db="EMBL/GenBank/DDBJ databases">
        <title>Genomic Encyclopedia of Type Strains, Phase IV (KMG-IV): sequencing the most valuable type-strain genomes for metagenomic binning, comparative biology and taxonomic classification.</title>
        <authorList>
            <person name="Goeker M."/>
        </authorList>
    </citation>
    <scope>NUCLEOTIDE SEQUENCE [LARGE SCALE GENOMIC DNA]</scope>
    <source>
        <strain evidence="5 7">DSM 10368</strain>
    </source>
</reference>
<gene>
    <name evidence="4" type="ORF">AA2016_6304</name>
    <name evidence="5" type="ORF">FHS67_001350</name>
</gene>
<name>A0AAC8YVI4_AMIAI</name>
<dbReference type="PROSITE" id="PS51635">
    <property type="entry name" value="PNPLA"/>
    <property type="match status" value="1"/>
</dbReference>
<dbReference type="Gene3D" id="3.40.1090.10">
    <property type="entry name" value="Cytosolic phospholipase A2 catalytic domain"/>
    <property type="match status" value="1"/>
</dbReference>
<dbReference type="NCBIfam" id="NF041079">
    <property type="entry name" value="CBASS_lipase"/>
    <property type="match status" value="1"/>
</dbReference>
<reference evidence="4 6" key="1">
    <citation type="submission" date="2016-03" db="EMBL/GenBank/DDBJ databases">
        <title>Complete genome of Aminobacter aminovorans KCTC 2477.</title>
        <authorList>
            <person name="Kim K.M."/>
        </authorList>
    </citation>
    <scope>NUCLEOTIDE SEQUENCE [LARGE SCALE GENOMIC DNA]</scope>
    <source>
        <strain evidence="4 6">KCTC 2477</strain>
        <plasmid evidence="4 6">pAA02</plasmid>
    </source>
</reference>
<dbReference type="RefSeq" id="WP_169808408.1">
    <property type="nucleotide sequence ID" value="NZ_CP015007.1"/>
</dbReference>
<feature type="short sequence motif" description="DGA/G" evidence="2">
    <location>
        <begin position="183"/>
        <end position="185"/>
    </location>
</feature>
<feature type="short sequence motif" description="GXSXG" evidence="2">
    <location>
        <begin position="42"/>
        <end position="46"/>
    </location>
</feature>
<evidence type="ECO:0000259" key="3">
    <source>
        <dbReference type="PROSITE" id="PS51635"/>
    </source>
</evidence>
<dbReference type="GO" id="GO:0016787">
    <property type="term" value="F:hydrolase activity"/>
    <property type="evidence" value="ECO:0007669"/>
    <property type="project" value="UniProtKB-UniRule"/>
</dbReference>